<dbReference type="Gene3D" id="1.10.1740.70">
    <property type="entry name" value="ChaB"/>
    <property type="match status" value="1"/>
</dbReference>
<organism evidence="1 2">
    <name type="scientific">Alloalcanivorax marinus</name>
    <dbReference type="NCBI Taxonomy" id="1177169"/>
    <lineage>
        <taxon>Bacteria</taxon>
        <taxon>Pseudomonadati</taxon>
        <taxon>Pseudomonadota</taxon>
        <taxon>Gammaproteobacteria</taxon>
        <taxon>Oceanospirillales</taxon>
        <taxon>Alcanivoracaceae</taxon>
        <taxon>Alloalcanivorax</taxon>
    </lineage>
</organism>
<name>A0A9Q3YNC4_9GAMM</name>
<dbReference type="InterPro" id="IPR037205">
    <property type="entry name" value="ChaB_sf"/>
</dbReference>
<accession>A0A9Q3YNC4</accession>
<protein>
    <submittedName>
        <fullName evidence="1">Cation transport regulator ChaB</fullName>
    </submittedName>
</protein>
<evidence type="ECO:0000313" key="2">
    <source>
        <dbReference type="Proteomes" id="UP001108027"/>
    </source>
</evidence>
<gene>
    <name evidence="1" type="primary">chaB</name>
    <name evidence="1" type="ORF">LL252_14115</name>
</gene>
<dbReference type="AlphaFoldDB" id="A0A9Q3YNC4"/>
<evidence type="ECO:0000313" key="1">
    <source>
        <dbReference type="EMBL" id="MCC4309704.1"/>
    </source>
</evidence>
<dbReference type="InterPro" id="IPR009317">
    <property type="entry name" value="ChaB"/>
</dbReference>
<dbReference type="Pfam" id="PF06150">
    <property type="entry name" value="ChaB"/>
    <property type="match status" value="1"/>
</dbReference>
<dbReference type="NCBIfam" id="NF007136">
    <property type="entry name" value="PRK09582.1"/>
    <property type="match status" value="1"/>
</dbReference>
<reference evidence="1" key="1">
    <citation type="submission" date="2021-10" db="EMBL/GenBank/DDBJ databases">
        <title>The diversity and Nitrogen Metabolism of Culturable Nitrate-Utilizing Bacteria Within the Oxygen Minimum Zone of the Changjiang (Yangtze River)Estuary.</title>
        <authorList>
            <person name="Zhang D."/>
            <person name="Zheng J."/>
            <person name="Liu S."/>
            <person name="He W."/>
        </authorList>
    </citation>
    <scope>NUCLEOTIDE SEQUENCE</scope>
    <source>
        <strain evidence="1">FXH-223</strain>
    </source>
</reference>
<sequence>MPYDKRDELPAMVQEALPAHAQEIYLSAFNNAWEEYDDPEDRRGDASREETSHRVAWAAVKSEYEKGDDDRWHKKE</sequence>
<dbReference type="RefSeq" id="WP_228234472.1">
    <property type="nucleotide sequence ID" value="NZ_ARXL01000008.1"/>
</dbReference>
<proteinExistence type="predicted"/>
<comment type="caution">
    <text evidence="1">The sequence shown here is derived from an EMBL/GenBank/DDBJ whole genome shotgun (WGS) entry which is preliminary data.</text>
</comment>
<keyword evidence="2" id="KW-1185">Reference proteome</keyword>
<dbReference type="EMBL" id="JAJGNA010000020">
    <property type="protein sequence ID" value="MCC4309704.1"/>
    <property type="molecule type" value="Genomic_DNA"/>
</dbReference>
<dbReference type="SUPFAM" id="SSF140376">
    <property type="entry name" value="ChaB-like"/>
    <property type="match status" value="1"/>
</dbReference>
<dbReference type="Proteomes" id="UP001108027">
    <property type="component" value="Unassembled WGS sequence"/>
</dbReference>